<dbReference type="Proteomes" id="UP000666915">
    <property type="component" value="Unassembled WGS sequence"/>
</dbReference>
<reference evidence="2 3" key="1">
    <citation type="submission" date="2021-03" db="EMBL/GenBank/DDBJ databases">
        <authorList>
            <person name="Kanchanasin P."/>
            <person name="Saeng-In P."/>
            <person name="Phongsopitanun W."/>
            <person name="Yuki M."/>
            <person name="Kudo T."/>
            <person name="Ohkuma M."/>
            <person name="Tanasupawat S."/>
        </authorList>
    </citation>
    <scope>NUCLEOTIDE SEQUENCE [LARGE SCALE GENOMIC DNA]</scope>
    <source>
        <strain evidence="2 3">L46</strain>
    </source>
</reference>
<dbReference type="InterPro" id="IPR026820">
    <property type="entry name" value="VioB/RebD_dom"/>
</dbReference>
<dbReference type="Pfam" id="PF12902">
    <property type="entry name" value="Ferritin-like"/>
    <property type="match status" value="1"/>
</dbReference>
<dbReference type="PANTHER" id="PTHR34400">
    <property type="match status" value="1"/>
</dbReference>
<organism evidence="2 3">
    <name type="scientific">Actinomadura nitritigenes</name>
    <dbReference type="NCBI Taxonomy" id="134602"/>
    <lineage>
        <taxon>Bacteria</taxon>
        <taxon>Bacillati</taxon>
        <taxon>Actinomycetota</taxon>
        <taxon>Actinomycetes</taxon>
        <taxon>Streptosporangiales</taxon>
        <taxon>Thermomonosporaceae</taxon>
        <taxon>Actinomadura</taxon>
    </lineage>
</organism>
<keyword evidence="3" id="KW-1185">Reference proteome</keyword>
<dbReference type="Gene3D" id="1.20.1260.10">
    <property type="match status" value="1"/>
</dbReference>
<evidence type="ECO:0000313" key="2">
    <source>
        <dbReference type="EMBL" id="MBO2441237.1"/>
    </source>
</evidence>
<name>A0ABS3R4S5_9ACTN</name>
<protein>
    <submittedName>
        <fullName evidence="2">Ferritin-like protein</fullName>
    </submittedName>
</protein>
<accession>A0ABS3R4S5</accession>
<dbReference type="PANTHER" id="PTHR34400:SF4">
    <property type="entry name" value="MEMBRANE PROTEIN"/>
    <property type="match status" value="1"/>
</dbReference>
<feature type="domain" description="Iminophenyl-pyruvate dimer synthase" evidence="1">
    <location>
        <begin position="44"/>
        <end position="266"/>
    </location>
</feature>
<dbReference type="InterPro" id="IPR012347">
    <property type="entry name" value="Ferritin-like"/>
</dbReference>
<dbReference type="EMBL" id="JAGEOK010000018">
    <property type="protein sequence ID" value="MBO2441237.1"/>
    <property type="molecule type" value="Genomic_DNA"/>
</dbReference>
<sequence>MTTGSAGTTGASPAPAASLATVLDAHPVDAAMGVRTEDDLVNHLLQAAAVELQTIPMYLYAMYSIGGVGTSRWNPGMSAQRLVRSIVIEEMLHLCLVRNILVALGAGDMVTFYDEDFIPDYPEYMLHRHPPLLLHLAPCTKEVVRDVFMEFERPYADPKEGTPPKGQYATIGLFYGAIRKGLEELDSPALWAAPHRELQYVAAYWNKDGGGAPLPVENLTTAKAALRMIVEQGEGADPKKPLVSIDPLKPKLGMDELPHHTKFQRVAEGVEAIGPVWKVPRDPKWFQYAEDEAAASVNALFNAVYCYVLHFIDVLYRTPSARMDANRRSVRYGYERTFVSAMQGLLANIAEIMVARPVLAGPLAESRSGEDTQIGPTFEYVELPGSGRKRHLIDLCDRAARHFPALGGDNSVRWLLEKMPDL</sequence>
<evidence type="ECO:0000259" key="1">
    <source>
        <dbReference type="Pfam" id="PF12902"/>
    </source>
</evidence>
<proteinExistence type="predicted"/>
<evidence type="ECO:0000313" key="3">
    <source>
        <dbReference type="Proteomes" id="UP000666915"/>
    </source>
</evidence>
<dbReference type="RefSeq" id="WP_208269601.1">
    <property type="nucleotide sequence ID" value="NZ_BAAAGM010000047.1"/>
</dbReference>
<gene>
    <name evidence="2" type="ORF">J4557_27300</name>
</gene>
<comment type="caution">
    <text evidence="2">The sequence shown here is derived from an EMBL/GenBank/DDBJ whole genome shotgun (WGS) entry which is preliminary data.</text>
</comment>